<evidence type="ECO:0000313" key="5">
    <source>
        <dbReference type="EMBL" id="CDF36365.1"/>
    </source>
</evidence>
<gene>
    <name evidence="5" type="ORF">CHC_T00004689001</name>
</gene>
<dbReference type="GO" id="GO:0071277">
    <property type="term" value="P:cellular response to calcium ion"/>
    <property type="evidence" value="ECO:0007669"/>
    <property type="project" value="TreeGrafter"/>
</dbReference>
<dbReference type="EMBL" id="HG001774">
    <property type="protein sequence ID" value="CDF36365.1"/>
    <property type="molecule type" value="Genomic_DNA"/>
</dbReference>
<keyword evidence="6" id="KW-1185">Reference proteome</keyword>
<dbReference type="SMART" id="SM00327">
    <property type="entry name" value="VWA"/>
    <property type="match status" value="1"/>
</dbReference>
<feature type="domain" description="C2" evidence="3">
    <location>
        <begin position="1"/>
        <end position="151"/>
    </location>
</feature>
<dbReference type="AlphaFoldDB" id="R7QG16"/>
<feature type="domain" description="VWFA" evidence="4">
    <location>
        <begin position="336"/>
        <end position="546"/>
    </location>
</feature>
<dbReference type="PROSITE" id="PS50234">
    <property type="entry name" value="VWFA"/>
    <property type="match status" value="1"/>
</dbReference>
<dbReference type="InterPro" id="IPR000008">
    <property type="entry name" value="C2_dom"/>
</dbReference>
<dbReference type="InterPro" id="IPR035892">
    <property type="entry name" value="C2_domain_sf"/>
</dbReference>
<dbReference type="PANTHER" id="PTHR10857:SF106">
    <property type="entry name" value="C2 DOMAIN-CONTAINING PROTEIN"/>
    <property type="match status" value="1"/>
</dbReference>
<accession>R7QG16</accession>
<comment type="similarity">
    <text evidence="1">Belongs to the copine family.</text>
</comment>
<reference evidence="6" key="1">
    <citation type="journal article" date="2013" name="Proc. Natl. Acad. Sci. U.S.A.">
        <title>Genome structure and metabolic features in the red seaweed Chondrus crispus shed light on evolution of the Archaeplastida.</title>
        <authorList>
            <person name="Collen J."/>
            <person name="Porcel B."/>
            <person name="Carre W."/>
            <person name="Ball S.G."/>
            <person name="Chaparro C."/>
            <person name="Tonon T."/>
            <person name="Barbeyron T."/>
            <person name="Michel G."/>
            <person name="Noel B."/>
            <person name="Valentin K."/>
            <person name="Elias M."/>
            <person name="Artiguenave F."/>
            <person name="Arun A."/>
            <person name="Aury J.M."/>
            <person name="Barbosa-Neto J.F."/>
            <person name="Bothwell J.H."/>
            <person name="Bouget F.Y."/>
            <person name="Brillet L."/>
            <person name="Cabello-Hurtado F."/>
            <person name="Capella-Gutierrez S."/>
            <person name="Charrier B."/>
            <person name="Cladiere L."/>
            <person name="Cock J.M."/>
            <person name="Coelho S.M."/>
            <person name="Colleoni C."/>
            <person name="Czjzek M."/>
            <person name="Da Silva C."/>
            <person name="Delage L."/>
            <person name="Denoeud F."/>
            <person name="Deschamps P."/>
            <person name="Dittami S.M."/>
            <person name="Gabaldon T."/>
            <person name="Gachon C.M."/>
            <person name="Groisillier A."/>
            <person name="Herve C."/>
            <person name="Jabbari K."/>
            <person name="Katinka M."/>
            <person name="Kloareg B."/>
            <person name="Kowalczyk N."/>
            <person name="Labadie K."/>
            <person name="Leblanc C."/>
            <person name="Lopez P.J."/>
            <person name="McLachlan D.H."/>
            <person name="Meslet-Cladiere L."/>
            <person name="Moustafa A."/>
            <person name="Nehr Z."/>
            <person name="Nyvall Collen P."/>
            <person name="Panaud O."/>
            <person name="Partensky F."/>
            <person name="Poulain J."/>
            <person name="Rensing S.A."/>
            <person name="Rousvoal S."/>
            <person name="Samson G."/>
            <person name="Symeonidi A."/>
            <person name="Weissenbach J."/>
            <person name="Zambounis A."/>
            <person name="Wincker P."/>
            <person name="Boyen C."/>
        </authorList>
    </citation>
    <scope>NUCLEOTIDE SEQUENCE [LARGE SCALE GENOMIC DNA]</scope>
    <source>
        <strain evidence="6">cv. Stackhouse</strain>
    </source>
</reference>
<dbReference type="RefSeq" id="XP_005716184.1">
    <property type="nucleotide sequence ID" value="XM_005716127.1"/>
</dbReference>
<dbReference type="OrthoDB" id="1591at2759"/>
<dbReference type="InterPro" id="IPR036465">
    <property type="entry name" value="vWFA_dom_sf"/>
</dbReference>
<evidence type="ECO:0000256" key="2">
    <source>
        <dbReference type="SAM" id="MobiDB-lite"/>
    </source>
</evidence>
<name>R7QG16_CHOCR</name>
<evidence type="ECO:0000256" key="1">
    <source>
        <dbReference type="ARBA" id="ARBA00009048"/>
    </source>
</evidence>
<dbReference type="InterPro" id="IPR045052">
    <property type="entry name" value="Copine"/>
</dbReference>
<dbReference type="InterPro" id="IPR002035">
    <property type="entry name" value="VWF_A"/>
</dbReference>
<evidence type="ECO:0000259" key="4">
    <source>
        <dbReference type="PROSITE" id="PS50234"/>
    </source>
</evidence>
<dbReference type="Pfam" id="PF00168">
    <property type="entry name" value="C2"/>
    <property type="match status" value="1"/>
</dbReference>
<organism evidence="5 6">
    <name type="scientific">Chondrus crispus</name>
    <name type="common">Carrageen Irish moss</name>
    <name type="synonym">Polymorpha crispa</name>
    <dbReference type="NCBI Taxonomy" id="2769"/>
    <lineage>
        <taxon>Eukaryota</taxon>
        <taxon>Rhodophyta</taxon>
        <taxon>Florideophyceae</taxon>
        <taxon>Rhodymeniophycidae</taxon>
        <taxon>Gigartinales</taxon>
        <taxon>Gigartinaceae</taxon>
        <taxon>Chondrus</taxon>
    </lineage>
</organism>
<dbReference type="OMA" id="WAHESIN"/>
<dbReference type="STRING" id="2769.R7QG16"/>
<evidence type="ECO:0000313" key="6">
    <source>
        <dbReference type="Proteomes" id="UP000012073"/>
    </source>
</evidence>
<dbReference type="KEGG" id="ccp:CHC_T00004689001"/>
<dbReference type="InterPro" id="IPR010734">
    <property type="entry name" value="Copine_C"/>
</dbReference>
<proteinExistence type="inferred from homology"/>
<dbReference type="PANTHER" id="PTHR10857">
    <property type="entry name" value="COPINE"/>
    <property type="match status" value="1"/>
</dbReference>
<dbReference type="Gene3D" id="3.40.50.410">
    <property type="entry name" value="von Willebrand factor, type A domain"/>
    <property type="match status" value="1"/>
</dbReference>
<protein>
    <submittedName>
        <fullName evidence="5">Uncharacterized protein</fullName>
    </submittedName>
</protein>
<dbReference type="GO" id="GO:0005544">
    <property type="term" value="F:calcium-dependent phospholipid binding"/>
    <property type="evidence" value="ECO:0007669"/>
    <property type="project" value="InterPro"/>
</dbReference>
<dbReference type="GeneID" id="17323897"/>
<dbReference type="PhylomeDB" id="R7QG16"/>
<sequence length="567" mass="63434">MDIFSLSDPFAILFHNKTGAADNSPARHNSSRDTNDESGPPSHSILSLHEIVPSAPAVLAAGSAHGAYTPRDSRWEKVGRTETVTDTLNVAFATSFEIPYFFERNQKLAVDVFDSDARSERDEDLHRHDYLGSIEVAVPSLVRAPSQKLTLPLKTSSNPNQRNGFCTLIVEEVTMGKQRVLYDMSIQNLRKTIPFSRAKGPYVTISRRHRAEGGTDDKWIPILRTPAPGKLTTHPRKCYDLGKLNHNYQKLCHCDENLPLRFDVSYEKRGKHKVIATSTVSLKQAREAADVIDLVSAKAVTCATAGSPNGQLLLQNGVILEDNTFLDYIVGGCEISLVVGIDFTSSNGDPLQQGTLHYWDTMQPNEYELAIRAVGDILAYYDTDERFPAYGFGAKLPPDFQEPRHIFSLTDSADPTCHKIDEVLNMYRQTLYNIRLSGPTVFAEIVRAAAAHAQAELSRHEQSYTILLIVTDGIINDLDNTLDEIAKAAFLPLSIVIIGVGNADFTDMERLDGDDRNLDRDIVQFVNFRQFKDMREVLQAQVLEEIPRQFLQYMEMHGIMPRQPPVD</sequence>
<dbReference type="PROSITE" id="PS50004">
    <property type="entry name" value="C2"/>
    <property type="match status" value="1"/>
</dbReference>
<dbReference type="Gramene" id="CDF36365">
    <property type="protein sequence ID" value="CDF36365"/>
    <property type="gene ID" value="CHC_T00004689001"/>
</dbReference>
<evidence type="ECO:0000259" key="3">
    <source>
        <dbReference type="PROSITE" id="PS50004"/>
    </source>
</evidence>
<dbReference type="SUPFAM" id="SSF49562">
    <property type="entry name" value="C2 domain (Calcium/lipid-binding domain, CaLB)"/>
    <property type="match status" value="1"/>
</dbReference>
<dbReference type="GO" id="GO:0005886">
    <property type="term" value="C:plasma membrane"/>
    <property type="evidence" value="ECO:0007669"/>
    <property type="project" value="TreeGrafter"/>
</dbReference>
<dbReference type="Gene3D" id="2.60.40.150">
    <property type="entry name" value="C2 domain"/>
    <property type="match status" value="1"/>
</dbReference>
<dbReference type="SUPFAM" id="SSF53300">
    <property type="entry name" value="vWA-like"/>
    <property type="match status" value="1"/>
</dbReference>
<dbReference type="Proteomes" id="UP000012073">
    <property type="component" value="Unassembled WGS sequence"/>
</dbReference>
<dbReference type="Pfam" id="PF07002">
    <property type="entry name" value="Copine"/>
    <property type="match status" value="1"/>
</dbReference>
<feature type="region of interest" description="Disordered" evidence="2">
    <location>
        <begin position="21"/>
        <end position="45"/>
    </location>
</feature>